<dbReference type="Proteomes" id="UP000664534">
    <property type="component" value="Unassembled WGS sequence"/>
</dbReference>
<evidence type="ECO:0000313" key="2">
    <source>
        <dbReference type="Proteomes" id="UP000664534"/>
    </source>
</evidence>
<organism evidence="1 2">
    <name type="scientific">Imshaugia aleurites</name>
    <dbReference type="NCBI Taxonomy" id="172621"/>
    <lineage>
        <taxon>Eukaryota</taxon>
        <taxon>Fungi</taxon>
        <taxon>Dikarya</taxon>
        <taxon>Ascomycota</taxon>
        <taxon>Pezizomycotina</taxon>
        <taxon>Lecanoromycetes</taxon>
        <taxon>OSLEUM clade</taxon>
        <taxon>Lecanoromycetidae</taxon>
        <taxon>Lecanorales</taxon>
        <taxon>Lecanorineae</taxon>
        <taxon>Parmeliaceae</taxon>
        <taxon>Imshaugia</taxon>
    </lineage>
</organism>
<dbReference type="EMBL" id="CAJPDT010000013">
    <property type="protein sequence ID" value="CAF9914192.1"/>
    <property type="molecule type" value="Genomic_DNA"/>
</dbReference>
<dbReference type="AlphaFoldDB" id="A0A8H3F1D8"/>
<gene>
    <name evidence="1" type="ORF">IMSHALPRED_001846</name>
</gene>
<reference evidence="1" key="1">
    <citation type="submission" date="2021-03" db="EMBL/GenBank/DDBJ databases">
        <authorList>
            <person name="Tagirdzhanova G."/>
        </authorList>
    </citation>
    <scope>NUCLEOTIDE SEQUENCE</scope>
</reference>
<evidence type="ECO:0000313" key="1">
    <source>
        <dbReference type="EMBL" id="CAF9914192.1"/>
    </source>
</evidence>
<dbReference type="OrthoDB" id="3993201at2759"/>
<name>A0A8H3F1D8_9LECA</name>
<sequence>MSRITALQKVGALGRLVALDTPRVQKHYYPEKNGSSKAIRQFHCSSQRRTLGDTSTIDFAYFPQYELREPAKNEIIRIPILPFNSTAPARTTEALESVIRPEITTTSANGTHIESPSAMTDVSDNPHTELNPFDLTNTVTAAASRATGVPIARLQEPGVVKQLWNGLLDDLLGAEKTAKA</sequence>
<accession>A0A8H3F1D8</accession>
<comment type="caution">
    <text evidence="1">The sequence shown here is derived from an EMBL/GenBank/DDBJ whole genome shotgun (WGS) entry which is preliminary data.</text>
</comment>
<keyword evidence="2" id="KW-1185">Reference proteome</keyword>
<protein>
    <submittedName>
        <fullName evidence="1">Uncharacterized protein</fullName>
    </submittedName>
</protein>
<proteinExistence type="predicted"/>